<proteinExistence type="predicted"/>
<reference evidence="2" key="1">
    <citation type="submission" date="2020-02" db="EMBL/GenBank/DDBJ databases">
        <authorList>
            <person name="Meier V. D."/>
        </authorList>
    </citation>
    <scope>NUCLEOTIDE SEQUENCE</scope>
    <source>
        <strain evidence="2">AVDCRST_MAG19</strain>
    </source>
</reference>
<dbReference type="AlphaFoldDB" id="A0A6J4V315"/>
<gene>
    <name evidence="2" type="ORF">AVDCRST_MAG19-2325</name>
</gene>
<evidence type="ECO:0000313" key="2">
    <source>
        <dbReference type="EMBL" id="CAA9566587.1"/>
    </source>
</evidence>
<feature type="region of interest" description="Disordered" evidence="1">
    <location>
        <begin position="75"/>
        <end position="113"/>
    </location>
</feature>
<dbReference type="SUPFAM" id="SSF55729">
    <property type="entry name" value="Acyl-CoA N-acyltransferases (Nat)"/>
    <property type="match status" value="1"/>
</dbReference>
<accession>A0A6J4V315</accession>
<dbReference type="EMBL" id="CADCWL010000109">
    <property type="protein sequence ID" value="CAA9566587.1"/>
    <property type="molecule type" value="Genomic_DNA"/>
</dbReference>
<sequence>MRPPDAFLIVAEDVHAGVGVAVGGQSLDDVGAGLPRARLCFGPTRYVAPDFRSEGIAGRTAEVLFVEVRSGGYDRARLGTHGDNRPAQRLSEGRRLRPRGGETDDDVGERIVR</sequence>
<name>A0A6J4V315_9BACT</name>
<organism evidence="2">
    <name type="scientific">uncultured Thermomicrobiales bacterium</name>
    <dbReference type="NCBI Taxonomy" id="1645740"/>
    <lineage>
        <taxon>Bacteria</taxon>
        <taxon>Pseudomonadati</taxon>
        <taxon>Thermomicrobiota</taxon>
        <taxon>Thermomicrobia</taxon>
        <taxon>Thermomicrobiales</taxon>
        <taxon>environmental samples</taxon>
    </lineage>
</organism>
<dbReference type="Gene3D" id="3.40.630.30">
    <property type="match status" value="1"/>
</dbReference>
<dbReference type="InterPro" id="IPR016181">
    <property type="entry name" value="Acyl_CoA_acyltransferase"/>
</dbReference>
<protein>
    <recommendedName>
        <fullName evidence="3">N-acetyltransferase domain-containing protein</fullName>
    </recommendedName>
</protein>
<evidence type="ECO:0008006" key="3">
    <source>
        <dbReference type="Google" id="ProtNLM"/>
    </source>
</evidence>
<evidence type="ECO:0000256" key="1">
    <source>
        <dbReference type="SAM" id="MobiDB-lite"/>
    </source>
</evidence>